<sequence>MDVVIAALVRSQVTDEVKRCVLQNCLTVVKNSAFSDDLFKLTTGLLSLIDELSGPGCNISTVIPEELLRVLRCVLQKTPDIVIQQLLKSMASDEKGASCYSKAVLLALWCDTDNFHSFVELVRIDSLQLPELFKNLITAVCLLGSSNSEFCLKAIVGGTMKIASLLPSCLNTGLGCEQLLDLAHVLLRFMKADFISPSQKVDGNMTCLMELSFAIAELLISLPSIKIDSGCPEGEGLITENAISEFVHRGVETLIADPFTYETAYVQLASLLFRLDSDSDVTPVASFVNSLVLLHSDDIHACFYILRRMTCWLVWPFQNRTSPLDKWIIGFLCEVIKRTCLFNGAANFSPSEEWIVFMGEQLQLILHFLAQQYTTDTCILNVLAFLLLAGGPVSRAHRFNMFNKELTNSLHFVSCRQRNDVAPEYEAFISRITRILQLAVSSVCTSSAPPVGCTLREIPNPAIRFFSQFEDFIAPETLLNRSKVYEWCTLLQWGSRAGDNLRRCWKRWERNGKPSKCSLAPAVHRHSTGRQLTDHGGLLNMGNTCYANATLQLLYHCPDFRLAVLENPRIQSISAKPVSAKQSALTEKAELSSTVDPAILGESRGGLHLQLFSLFRSLSTHMGPEVRDPAVVLNLSKPAHFVSGEQQDAVEYLIHLLQQLHDEEVALKRDFVNTSGGDTFQEAEIELERSEMAHDGSCDRYKEEITGGLGNGTSSLSVNGATSRNHLSGPSVPSTKLSVISSLFGGTLVRHTSCTECFHISSILDEPFSCLYLPVTPADDMVACSTNERSNSESTNSTRLLNSDDTDLTTLLHTHFSQIERVSSAEACESCGKQTVLARRMCLKNLAPHVLICLKVFTFCRENQTSAKVMKKITIPERLCVTLSGLDDASKPEIQPSEPFSNEVIFPSEELSEYPTNTILFDTEKRTFSAHSLASSSSYCVSHKTQSVTTRTFKLQGMILHHGVSLHCGHYTCVARVGMEWISFDDAFVHLTSLDQIYSRPLTTPYLLLYTQV</sequence>
<dbReference type="InterPro" id="IPR028889">
    <property type="entry name" value="USP"/>
</dbReference>
<comment type="caution">
    <text evidence="2">The sequence shown here is derived from an EMBL/GenBank/DDBJ whole genome shotgun (WGS) entry which is preliminary data.</text>
</comment>
<dbReference type="InterPro" id="IPR038765">
    <property type="entry name" value="Papain-like_cys_pep_sf"/>
</dbReference>
<dbReference type="EMBL" id="LUCM01006917">
    <property type="protein sequence ID" value="KAA0190573.1"/>
    <property type="molecule type" value="Genomic_DNA"/>
</dbReference>
<gene>
    <name evidence="2" type="ORF">FBUS_10558</name>
</gene>
<dbReference type="PROSITE" id="PS50235">
    <property type="entry name" value="USP_3"/>
    <property type="match status" value="1"/>
</dbReference>
<dbReference type="OrthoDB" id="2420415at2759"/>
<evidence type="ECO:0000313" key="3">
    <source>
        <dbReference type="Proteomes" id="UP000728185"/>
    </source>
</evidence>
<dbReference type="GO" id="GO:0016579">
    <property type="term" value="P:protein deubiquitination"/>
    <property type="evidence" value="ECO:0007669"/>
    <property type="project" value="InterPro"/>
</dbReference>
<evidence type="ECO:0000313" key="2">
    <source>
        <dbReference type="EMBL" id="KAA0190573.1"/>
    </source>
</evidence>
<dbReference type="AlphaFoldDB" id="A0A8E0RTR2"/>
<dbReference type="GO" id="GO:0005634">
    <property type="term" value="C:nucleus"/>
    <property type="evidence" value="ECO:0007669"/>
    <property type="project" value="TreeGrafter"/>
</dbReference>
<dbReference type="InterPro" id="IPR001394">
    <property type="entry name" value="Peptidase_C19_UCH"/>
</dbReference>
<feature type="domain" description="USP" evidence="1">
    <location>
        <begin position="536"/>
        <end position="1013"/>
    </location>
</feature>
<dbReference type="Proteomes" id="UP000728185">
    <property type="component" value="Unassembled WGS sequence"/>
</dbReference>
<dbReference type="CDD" id="cd02257">
    <property type="entry name" value="Peptidase_C19"/>
    <property type="match status" value="1"/>
</dbReference>
<dbReference type="GO" id="GO:0005829">
    <property type="term" value="C:cytosol"/>
    <property type="evidence" value="ECO:0007669"/>
    <property type="project" value="TreeGrafter"/>
</dbReference>
<dbReference type="PROSITE" id="PS00973">
    <property type="entry name" value="USP_2"/>
    <property type="match status" value="1"/>
</dbReference>
<organism evidence="2 3">
    <name type="scientific">Fasciolopsis buskii</name>
    <dbReference type="NCBI Taxonomy" id="27845"/>
    <lineage>
        <taxon>Eukaryota</taxon>
        <taxon>Metazoa</taxon>
        <taxon>Spiralia</taxon>
        <taxon>Lophotrochozoa</taxon>
        <taxon>Platyhelminthes</taxon>
        <taxon>Trematoda</taxon>
        <taxon>Digenea</taxon>
        <taxon>Plagiorchiida</taxon>
        <taxon>Echinostomata</taxon>
        <taxon>Echinostomatoidea</taxon>
        <taxon>Fasciolidae</taxon>
        <taxon>Fasciolopsis</taxon>
    </lineage>
</organism>
<dbReference type="Gene3D" id="3.90.70.10">
    <property type="entry name" value="Cysteine proteinases"/>
    <property type="match status" value="1"/>
</dbReference>
<evidence type="ECO:0000259" key="1">
    <source>
        <dbReference type="PROSITE" id="PS50235"/>
    </source>
</evidence>
<protein>
    <recommendedName>
        <fullName evidence="1">USP domain-containing protein</fullName>
    </recommendedName>
</protein>
<dbReference type="PROSITE" id="PS00972">
    <property type="entry name" value="USP_1"/>
    <property type="match status" value="1"/>
</dbReference>
<keyword evidence="3" id="KW-1185">Reference proteome</keyword>
<dbReference type="PANTHER" id="PTHR24006">
    <property type="entry name" value="UBIQUITIN CARBOXYL-TERMINAL HYDROLASE"/>
    <property type="match status" value="1"/>
</dbReference>
<dbReference type="SUPFAM" id="SSF54001">
    <property type="entry name" value="Cysteine proteinases"/>
    <property type="match status" value="1"/>
</dbReference>
<dbReference type="GO" id="GO:0004843">
    <property type="term" value="F:cysteine-type deubiquitinase activity"/>
    <property type="evidence" value="ECO:0007669"/>
    <property type="project" value="InterPro"/>
</dbReference>
<dbReference type="InterPro" id="IPR018200">
    <property type="entry name" value="USP_CS"/>
</dbReference>
<proteinExistence type="predicted"/>
<name>A0A8E0RTR2_9TREM</name>
<accession>A0A8E0RTR2</accession>
<dbReference type="Pfam" id="PF00443">
    <property type="entry name" value="UCH"/>
    <property type="match status" value="1"/>
</dbReference>
<dbReference type="InterPro" id="IPR050164">
    <property type="entry name" value="Peptidase_C19"/>
</dbReference>
<reference evidence="2" key="1">
    <citation type="submission" date="2019-05" db="EMBL/GenBank/DDBJ databases">
        <title>Annotation for the trematode Fasciolopsis buski.</title>
        <authorList>
            <person name="Choi Y.-J."/>
        </authorList>
    </citation>
    <scope>NUCLEOTIDE SEQUENCE</scope>
    <source>
        <strain evidence="2">HT</strain>
        <tissue evidence="2">Whole worm</tissue>
    </source>
</reference>